<feature type="compositionally biased region" description="Low complexity" evidence="1">
    <location>
        <begin position="69"/>
        <end position="98"/>
    </location>
</feature>
<dbReference type="RefSeq" id="XP_033587714.1">
    <property type="nucleotide sequence ID" value="XM_033738129.1"/>
</dbReference>
<dbReference type="Proteomes" id="UP000799767">
    <property type="component" value="Unassembled WGS sequence"/>
</dbReference>
<feature type="compositionally biased region" description="Low complexity" evidence="1">
    <location>
        <begin position="118"/>
        <end position="139"/>
    </location>
</feature>
<gene>
    <name evidence="2" type="ORF">BDY17DRAFT_347567</name>
</gene>
<keyword evidence="3" id="KW-1185">Reference proteome</keyword>
<name>A0A6A6PND5_9PEZI</name>
<accession>A0A6A6PND5</accession>
<sequence>MRGTGFEGAGQMSFAAISLANRPLTENRLNKHKQQAQQALSAVSQAYKGLEERQFLLAIGIHFHFHSVVTTPSSPKTSPEQSSSSLIPRCSSSPSPSSQALPRPMSLREPLAPHQCARESPSPATTPSSSTPPSTAPTTWPSPMPPPPTHTRSPRARPSPPPAAAQPGAAPAPGTTRTTPSTPTRSSVRTSTSSMSRSASARLAARLPSASPATALTSPRRRTSSAPLSLSATPRPRRLATRATGRFERGVRRLNWLFGRRLCTLSDGVIVMGGA</sequence>
<evidence type="ECO:0000313" key="3">
    <source>
        <dbReference type="Proteomes" id="UP000799767"/>
    </source>
</evidence>
<organism evidence="2 3">
    <name type="scientific">Neohortaea acidophila</name>
    <dbReference type="NCBI Taxonomy" id="245834"/>
    <lineage>
        <taxon>Eukaryota</taxon>
        <taxon>Fungi</taxon>
        <taxon>Dikarya</taxon>
        <taxon>Ascomycota</taxon>
        <taxon>Pezizomycotina</taxon>
        <taxon>Dothideomycetes</taxon>
        <taxon>Dothideomycetidae</taxon>
        <taxon>Mycosphaerellales</taxon>
        <taxon>Teratosphaeriaceae</taxon>
        <taxon>Neohortaea</taxon>
    </lineage>
</organism>
<reference evidence="2" key="1">
    <citation type="journal article" date="2020" name="Stud. Mycol.">
        <title>101 Dothideomycetes genomes: a test case for predicting lifestyles and emergence of pathogens.</title>
        <authorList>
            <person name="Haridas S."/>
            <person name="Albert R."/>
            <person name="Binder M."/>
            <person name="Bloem J."/>
            <person name="Labutti K."/>
            <person name="Salamov A."/>
            <person name="Andreopoulos B."/>
            <person name="Baker S."/>
            <person name="Barry K."/>
            <person name="Bills G."/>
            <person name="Bluhm B."/>
            <person name="Cannon C."/>
            <person name="Castanera R."/>
            <person name="Culley D."/>
            <person name="Daum C."/>
            <person name="Ezra D."/>
            <person name="Gonzalez J."/>
            <person name="Henrissat B."/>
            <person name="Kuo A."/>
            <person name="Liang C."/>
            <person name="Lipzen A."/>
            <person name="Lutzoni F."/>
            <person name="Magnuson J."/>
            <person name="Mondo S."/>
            <person name="Nolan M."/>
            <person name="Ohm R."/>
            <person name="Pangilinan J."/>
            <person name="Park H.-J."/>
            <person name="Ramirez L."/>
            <person name="Alfaro M."/>
            <person name="Sun H."/>
            <person name="Tritt A."/>
            <person name="Yoshinaga Y."/>
            <person name="Zwiers L.-H."/>
            <person name="Turgeon B."/>
            <person name="Goodwin S."/>
            <person name="Spatafora J."/>
            <person name="Crous P."/>
            <person name="Grigoriev I."/>
        </authorList>
    </citation>
    <scope>NUCLEOTIDE SEQUENCE</scope>
    <source>
        <strain evidence="2">CBS 113389</strain>
    </source>
</reference>
<evidence type="ECO:0000313" key="2">
    <source>
        <dbReference type="EMBL" id="KAF2481144.1"/>
    </source>
</evidence>
<proteinExistence type="predicted"/>
<dbReference type="GeneID" id="54479131"/>
<dbReference type="AlphaFoldDB" id="A0A6A6PND5"/>
<evidence type="ECO:0000256" key="1">
    <source>
        <dbReference type="SAM" id="MobiDB-lite"/>
    </source>
</evidence>
<protein>
    <submittedName>
        <fullName evidence="2">Uncharacterized protein</fullName>
    </submittedName>
</protein>
<feature type="compositionally biased region" description="Low complexity" evidence="1">
    <location>
        <begin position="165"/>
        <end position="215"/>
    </location>
</feature>
<dbReference type="EMBL" id="MU001638">
    <property type="protein sequence ID" value="KAF2481144.1"/>
    <property type="molecule type" value="Genomic_DNA"/>
</dbReference>
<feature type="region of interest" description="Disordered" evidence="1">
    <location>
        <begin position="69"/>
        <end position="237"/>
    </location>
</feature>
<feature type="compositionally biased region" description="Pro residues" evidence="1">
    <location>
        <begin position="140"/>
        <end position="149"/>
    </location>
</feature>